<evidence type="ECO:0000313" key="1">
    <source>
        <dbReference type="EMBL" id="KAF5841102.1"/>
    </source>
</evidence>
<accession>A0ABQ7H2L9</accession>
<organism evidence="1 2">
    <name type="scientific">Dunaliella salina</name>
    <name type="common">Green alga</name>
    <name type="synonym">Protococcus salinus</name>
    <dbReference type="NCBI Taxonomy" id="3046"/>
    <lineage>
        <taxon>Eukaryota</taxon>
        <taxon>Viridiplantae</taxon>
        <taxon>Chlorophyta</taxon>
        <taxon>core chlorophytes</taxon>
        <taxon>Chlorophyceae</taxon>
        <taxon>CS clade</taxon>
        <taxon>Chlamydomonadales</taxon>
        <taxon>Dunaliellaceae</taxon>
        <taxon>Dunaliella</taxon>
    </lineage>
</organism>
<comment type="caution">
    <text evidence="1">The sequence shown here is derived from an EMBL/GenBank/DDBJ whole genome shotgun (WGS) entry which is preliminary data.</text>
</comment>
<evidence type="ECO:0000313" key="2">
    <source>
        <dbReference type="Proteomes" id="UP000815325"/>
    </source>
</evidence>
<name>A0ABQ7H2L9_DUNSA</name>
<reference evidence="1" key="1">
    <citation type="submission" date="2017-08" db="EMBL/GenBank/DDBJ databases">
        <authorList>
            <person name="Polle J.E."/>
            <person name="Barry K."/>
            <person name="Cushman J."/>
            <person name="Schmutz J."/>
            <person name="Tran D."/>
            <person name="Hathwaick L.T."/>
            <person name="Yim W.C."/>
            <person name="Jenkins J."/>
            <person name="Mckie-Krisberg Z.M."/>
            <person name="Prochnik S."/>
            <person name="Lindquist E."/>
            <person name="Dockter R.B."/>
            <person name="Adam C."/>
            <person name="Molina H."/>
            <person name="Bunkerborg J."/>
            <person name="Jin E."/>
            <person name="Buchheim M."/>
            <person name="Magnuson J."/>
        </authorList>
    </citation>
    <scope>NUCLEOTIDE SEQUENCE</scope>
    <source>
        <strain evidence="1">CCAP 19/18</strain>
    </source>
</reference>
<proteinExistence type="predicted"/>
<keyword evidence="2" id="KW-1185">Reference proteome</keyword>
<dbReference type="EMBL" id="MU069494">
    <property type="protein sequence ID" value="KAF5841102.1"/>
    <property type="molecule type" value="Genomic_DNA"/>
</dbReference>
<dbReference type="Proteomes" id="UP000815325">
    <property type="component" value="Unassembled WGS sequence"/>
</dbReference>
<gene>
    <name evidence="1" type="ORF">DUNSADRAFT_14277</name>
</gene>
<protein>
    <submittedName>
        <fullName evidence="1">Uncharacterized protein</fullName>
    </submittedName>
</protein>
<sequence>MVSLFLVCWLGIIFLMLVTFLAVIMSILFQHLLEASDVLTIAHNLQKCELEPWAKARTVACHPLEGVKSTQLYLPKKAAQERKGFQSCILPNFYKEPA</sequence>